<dbReference type="EMBL" id="RBKV01000001">
    <property type="protein sequence ID" value="RKR94952.1"/>
    <property type="molecule type" value="Genomic_DNA"/>
</dbReference>
<name>A0A2G3PJI9_WILMA</name>
<dbReference type="InterPro" id="IPR025358">
    <property type="entry name" value="DUF4262"/>
</dbReference>
<dbReference type="Pfam" id="PF14081">
    <property type="entry name" value="DUF4262"/>
    <property type="match status" value="1"/>
</dbReference>
<reference evidence="2 4" key="1">
    <citation type="submission" date="2017-10" db="EMBL/GenBank/DDBJ databases">
        <title>The draft genome sequence of Williamsia sp. BULT 1.1 isolated from the semi-arid grassland soils from South Africa.</title>
        <authorList>
            <person name="Kabwe M.H."/>
            <person name="Govender N."/>
            <person name="Mutseka Lunga P."/>
            <person name="Vikram S."/>
            <person name="Makhalanyane T.P."/>
        </authorList>
    </citation>
    <scope>NUCLEOTIDE SEQUENCE [LARGE SCALE GENOMIC DNA]</scope>
    <source>
        <strain evidence="2 4">BULT 1.1</strain>
    </source>
</reference>
<proteinExistence type="predicted"/>
<gene>
    <name evidence="2" type="ORF">CSW57_20230</name>
    <name evidence="3" type="ORF">DFJ75_1759</name>
    <name evidence="1" type="ORF">R4198_21150</name>
</gene>
<dbReference type="AlphaFoldDB" id="A0A2G3PJI9"/>
<dbReference type="EMBL" id="PEBD01000010">
    <property type="protein sequence ID" value="PHV65987.1"/>
    <property type="molecule type" value="Genomic_DNA"/>
</dbReference>
<evidence type="ECO:0000313" key="4">
    <source>
        <dbReference type="Proteomes" id="UP000225108"/>
    </source>
</evidence>
<accession>A0A495K3F4</accession>
<sequence length="150" mass="15899">MRQQSDPVDFAHRAIAKRYWTVTAVRAAVQVGFPSLAYTTGLTSLAHPELIIYGLEPGTAGSILNTVGHRIARAGGSLTAGERLSGFFDNDLDLVAIEALTTSDLRVANRVYGSVSAWQLVWPDSAGLYPWSAGYGIAKTVQPLAGLPAA</sequence>
<evidence type="ECO:0000313" key="5">
    <source>
        <dbReference type="Proteomes" id="UP000274762"/>
    </source>
</evidence>
<evidence type="ECO:0000313" key="3">
    <source>
        <dbReference type="EMBL" id="RKR94952.1"/>
    </source>
</evidence>
<organism evidence="2 4">
    <name type="scientific">Williamsia marianensis</name>
    <dbReference type="NCBI Taxonomy" id="85044"/>
    <lineage>
        <taxon>Bacteria</taxon>
        <taxon>Bacillati</taxon>
        <taxon>Actinomycetota</taxon>
        <taxon>Actinomycetes</taxon>
        <taxon>Mycobacteriales</taxon>
        <taxon>Nocardiaceae</taxon>
        <taxon>Williamsia</taxon>
    </lineage>
</organism>
<evidence type="ECO:0000313" key="6">
    <source>
        <dbReference type="Proteomes" id="UP001185792"/>
    </source>
</evidence>
<dbReference type="RefSeq" id="WP_023953847.1">
    <property type="nucleotide sequence ID" value="NZ_CBCRXS010000004.1"/>
</dbReference>
<evidence type="ECO:0000313" key="2">
    <source>
        <dbReference type="EMBL" id="PHV65987.1"/>
    </source>
</evidence>
<dbReference type="Proteomes" id="UP000225108">
    <property type="component" value="Unassembled WGS sequence"/>
</dbReference>
<dbReference type="OrthoDB" id="511192at2"/>
<evidence type="ECO:0000313" key="1">
    <source>
        <dbReference type="EMBL" id="MDV7136213.1"/>
    </source>
</evidence>
<accession>A0A2G3PJI9</accession>
<dbReference type="Proteomes" id="UP001185792">
    <property type="component" value="Unassembled WGS sequence"/>
</dbReference>
<comment type="caution">
    <text evidence="2">The sequence shown here is derived from an EMBL/GenBank/DDBJ whole genome shotgun (WGS) entry which is preliminary data.</text>
</comment>
<reference evidence="3 5" key="2">
    <citation type="submission" date="2018-10" db="EMBL/GenBank/DDBJ databases">
        <title>Sequencing the genomes of 1000 actinobacteria strains.</title>
        <authorList>
            <person name="Klenk H.-P."/>
        </authorList>
    </citation>
    <scope>NUCLEOTIDE SEQUENCE [LARGE SCALE GENOMIC DNA]</scope>
    <source>
        <strain evidence="3 5">DSM 44343</strain>
    </source>
</reference>
<dbReference type="EMBL" id="JAWLUM010000004">
    <property type="protein sequence ID" value="MDV7136213.1"/>
    <property type="molecule type" value="Genomic_DNA"/>
</dbReference>
<dbReference type="Proteomes" id="UP000274762">
    <property type="component" value="Unassembled WGS sequence"/>
</dbReference>
<protein>
    <submittedName>
        <fullName evidence="2">DUF4262 domain-containing protein</fullName>
    </submittedName>
    <submittedName>
        <fullName evidence="3">Uncharacterized protein DUF4262</fullName>
    </submittedName>
</protein>
<keyword evidence="6" id="KW-1185">Reference proteome</keyword>
<reference evidence="1 6" key="3">
    <citation type="submission" date="2023-10" db="EMBL/GenBank/DDBJ databases">
        <title>Development of a sustainable strategy for remediation of hydrocarbon-contaminated territories based on the waste exchange concept.</title>
        <authorList>
            <person name="Krivoruchko A."/>
        </authorList>
    </citation>
    <scope>NUCLEOTIDE SEQUENCE [LARGE SCALE GENOMIC DNA]</scope>
    <source>
        <strain evidence="1 6">IEGM 1236</strain>
    </source>
</reference>